<dbReference type="EC" id="2.4.2.-" evidence="1"/>
<dbReference type="AlphaFoldDB" id="A0A518BE11"/>
<dbReference type="EMBL" id="CP036287">
    <property type="protein sequence ID" value="QDU65227.1"/>
    <property type="molecule type" value="Genomic_DNA"/>
</dbReference>
<dbReference type="GO" id="GO:0016757">
    <property type="term" value="F:glycosyltransferase activity"/>
    <property type="evidence" value="ECO:0007669"/>
    <property type="project" value="UniProtKB-KW"/>
</dbReference>
<dbReference type="InterPro" id="IPR011697">
    <property type="entry name" value="Peptidase_C26"/>
</dbReference>
<dbReference type="Pfam" id="PF07722">
    <property type="entry name" value="Peptidase_C26"/>
    <property type="match status" value="1"/>
</dbReference>
<sequence length="227" mass="24688">MAVAASRPLIGVTGPRAGAVGARACIQLGLRFAGARVVQLRPGDRFAHEDFAGIVISGGDDVEPTLYRAERQPRRRYDPERDAFEADVIDAALEGGRPILAICRGMQLLNVRLGGDLIWDLRPHRKLTSNRSTLLPLKTLVVTEPSLLHRTLGRGRTSINSLHTQAVGALGLGLRSVGHDLDRIVQAVELDGREFVLGVQWHPEYLLYAAAQRRLFARLVAVAAGEA</sequence>
<dbReference type="GO" id="GO:0005829">
    <property type="term" value="C:cytosol"/>
    <property type="evidence" value="ECO:0007669"/>
    <property type="project" value="TreeGrafter"/>
</dbReference>
<accession>A0A518BE11</accession>
<dbReference type="SUPFAM" id="SSF52317">
    <property type="entry name" value="Class I glutamine amidotransferase-like"/>
    <property type="match status" value="1"/>
</dbReference>
<keyword evidence="1" id="KW-0808">Transferase</keyword>
<dbReference type="Gene3D" id="3.40.50.880">
    <property type="match status" value="1"/>
</dbReference>
<dbReference type="PANTHER" id="PTHR43235:SF1">
    <property type="entry name" value="GLUTAMINE AMIDOTRANSFERASE PB2B2.05-RELATED"/>
    <property type="match status" value="1"/>
</dbReference>
<dbReference type="PROSITE" id="PS51273">
    <property type="entry name" value="GATASE_TYPE_1"/>
    <property type="match status" value="1"/>
</dbReference>
<dbReference type="KEGG" id="pbap:Pla133_02910"/>
<dbReference type="PANTHER" id="PTHR43235">
    <property type="entry name" value="GLUTAMINE AMIDOTRANSFERASE PB2B2.05-RELATED"/>
    <property type="match status" value="1"/>
</dbReference>
<evidence type="ECO:0000313" key="2">
    <source>
        <dbReference type="Proteomes" id="UP000316921"/>
    </source>
</evidence>
<keyword evidence="1" id="KW-0315">Glutamine amidotransferase</keyword>
<protein>
    <submittedName>
        <fullName evidence="1">Glutamine amidotransferase</fullName>
        <ecNumber evidence="1">2.4.2.-</ecNumber>
    </submittedName>
</protein>
<evidence type="ECO:0000313" key="1">
    <source>
        <dbReference type="EMBL" id="QDU65227.1"/>
    </source>
</evidence>
<keyword evidence="2" id="KW-1185">Reference proteome</keyword>
<keyword evidence="1" id="KW-0328">Glycosyltransferase</keyword>
<dbReference type="RefSeq" id="WP_145061632.1">
    <property type="nucleotide sequence ID" value="NZ_CP036287.1"/>
</dbReference>
<dbReference type="Proteomes" id="UP000316921">
    <property type="component" value="Chromosome"/>
</dbReference>
<organism evidence="1 2">
    <name type="scientific">Engelhardtia mirabilis</name>
    <dbReference type="NCBI Taxonomy" id="2528011"/>
    <lineage>
        <taxon>Bacteria</taxon>
        <taxon>Pseudomonadati</taxon>
        <taxon>Planctomycetota</taxon>
        <taxon>Planctomycetia</taxon>
        <taxon>Planctomycetia incertae sedis</taxon>
        <taxon>Engelhardtia</taxon>
    </lineage>
</organism>
<dbReference type="InterPro" id="IPR044668">
    <property type="entry name" value="PuuD-like"/>
</dbReference>
<dbReference type="GO" id="GO:0016811">
    <property type="term" value="F:hydrolase activity, acting on carbon-nitrogen (but not peptide) bonds, in linear amides"/>
    <property type="evidence" value="ECO:0007669"/>
    <property type="project" value="InterPro"/>
</dbReference>
<reference evidence="1 2" key="1">
    <citation type="submission" date="2019-02" db="EMBL/GenBank/DDBJ databases">
        <title>Deep-cultivation of Planctomycetes and their phenomic and genomic characterization uncovers novel biology.</title>
        <authorList>
            <person name="Wiegand S."/>
            <person name="Jogler M."/>
            <person name="Boedeker C."/>
            <person name="Pinto D."/>
            <person name="Vollmers J."/>
            <person name="Rivas-Marin E."/>
            <person name="Kohn T."/>
            <person name="Peeters S.H."/>
            <person name="Heuer A."/>
            <person name="Rast P."/>
            <person name="Oberbeckmann S."/>
            <person name="Bunk B."/>
            <person name="Jeske O."/>
            <person name="Meyerdierks A."/>
            <person name="Storesund J.E."/>
            <person name="Kallscheuer N."/>
            <person name="Luecker S."/>
            <person name="Lage O.M."/>
            <person name="Pohl T."/>
            <person name="Merkel B.J."/>
            <person name="Hornburger P."/>
            <person name="Mueller R.-W."/>
            <person name="Bruemmer F."/>
            <person name="Labrenz M."/>
            <person name="Spormann A.M."/>
            <person name="Op den Camp H."/>
            <person name="Overmann J."/>
            <person name="Amann R."/>
            <person name="Jetten M.S.M."/>
            <person name="Mascher T."/>
            <person name="Medema M.H."/>
            <person name="Devos D.P."/>
            <person name="Kaster A.-K."/>
            <person name="Ovreas L."/>
            <person name="Rohde M."/>
            <person name="Galperin M.Y."/>
            <person name="Jogler C."/>
        </authorList>
    </citation>
    <scope>NUCLEOTIDE SEQUENCE [LARGE SCALE GENOMIC DNA]</scope>
    <source>
        <strain evidence="1 2">Pla133</strain>
    </source>
</reference>
<gene>
    <name evidence="1" type="ORF">Pla133_02910</name>
</gene>
<name>A0A518BE11_9BACT</name>
<dbReference type="CDD" id="cd01745">
    <property type="entry name" value="GATase1_2"/>
    <property type="match status" value="1"/>
</dbReference>
<dbReference type="InterPro" id="IPR029062">
    <property type="entry name" value="Class_I_gatase-like"/>
</dbReference>
<proteinExistence type="predicted"/>